<comment type="caution">
    <text evidence="2">The sequence shown here is derived from an EMBL/GenBank/DDBJ whole genome shotgun (WGS) entry which is preliminary data.</text>
</comment>
<dbReference type="EMBL" id="AYKW01000008">
    <property type="protein sequence ID" value="PIL33117.1"/>
    <property type="molecule type" value="Genomic_DNA"/>
</dbReference>
<proteinExistence type="predicted"/>
<organism evidence="2 3">
    <name type="scientific">Ganoderma sinense ZZ0214-1</name>
    <dbReference type="NCBI Taxonomy" id="1077348"/>
    <lineage>
        <taxon>Eukaryota</taxon>
        <taxon>Fungi</taxon>
        <taxon>Dikarya</taxon>
        <taxon>Basidiomycota</taxon>
        <taxon>Agaricomycotina</taxon>
        <taxon>Agaricomycetes</taxon>
        <taxon>Polyporales</taxon>
        <taxon>Polyporaceae</taxon>
        <taxon>Ganoderma</taxon>
    </lineage>
</organism>
<feature type="domain" description="F-box" evidence="1">
    <location>
        <begin position="7"/>
        <end position="52"/>
    </location>
</feature>
<gene>
    <name evidence="2" type="ORF">GSI_04566</name>
</gene>
<evidence type="ECO:0000313" key="3">
    <source>
        <dbReference type="Proteomes" id="UP000230002"/>
    </source>
</evidence>
<sequence>MAPVFSRPRPISLPDDVLRAIASLLPVSDLIRLVRVSKALHAAGAPVLYRSVETCIDPGDWVRDHVLNNRPIEVLLTIITSCFPHRFKSVPSRLYAAHIVTFSYVSWCLPMDFRAVPLLAEALRFTHKLRHLRVDVGVDALPLVLDVFSRSSIIITPSTTLAITSNADRFSLPCLQSIRSGRIAIVEALMSYRAIQTVAIDLCLEEDELAKFLYAGPVWKPAHLRQLSLSLACFSPSSVLLEGIVGAFPQLEHLALRVLSSCAIEYMEDALGMLSDLPACGRSLRTIGINHGGLFDKLVDGLRGLQTVIAEGCSHRPALREVVLGDCMWARENVFGEWSFVTSIGVSRWPWLLCKNEGEWGPKFGPATKSYQHRRFY</sequence>
<dbReference type="Proteomes" id="UP000230002">
    <property type="component" value="Unassembled WGS sequence"/>
</dbReference>
<protein>
    <recommendedName>
        <fullName evidence="1">F-box domain-containing protein</fullName>
    </recommendedName>
</protein>
<dbReference type="Pfam" id="PF12937">
    <property type="entry name" value="F-box-like"/>
    <property type="match status" value="1"/>
</dbReference>
<accession>A0A2G8SHC9</accession>
<reference evidence="2 3" key="1">
    <citation type="journal article" date="2015" name="Sci. Rep.">
        <title>Chromosome-level genome map provides insights into diverse defense mechanisms in the medicinal fungus Ganoderma sinense.</title>
        <authorList>
            <person name="Zhu Y."/>
            <person name="Xu J."/>
            <person name="Sun C."/>
            <person name="Zhou S."/>
            <person name="Xu H."/>
            <person name="Nelson D.R."/>
            <person name="Qian J."/>
            <person name="Song J."/>
            <person name="Luo H."/>
            <person name="Xiang L."/>
            <person name="Li Y."/>
            <person name="Xu Z."/>
            <person name="Ji A."/>
            <person name="Wang L."/>
            <person name="Lu S."/>
            <person name="Hayward A."/>
            <person name="Sun W."/>
            <person name="Li X."/>
            <person name="Schwartz D.C."/>
            <person name="Wang Y."/>
            <person name="Chen S."/>
        </authorList>
    </citation>
    <scope>NUCLEOTIDE SEQUENCE [LARGE SCALE GENOMIC DNA]</scope>
    <source>
        <strain evidence="2 3">ZZ0214-1</strain>
    </source>
</reference>
<dbReference type="AlphaFoldDB" id="A0A2G8SHC9"/>
<dbReference type="PROSITE" id="PS50181">
    <property type="entry name" value="FBOX"/>
    <property type="match status" value="1"/>
</dbReference>
<evidence type="ECO:0000313" key="2">
    <source>
        <dbReference type="EMBL" id="PIL33117.1"/>
    </source>
</evidence>
<dbReference type="InterPro" id="IPR001810">
    <property type="entry name" value="F-box_dom"/>
</dbReference>
<dbReference type="InterPro" id="IPR036047">
    <property type="entry name" value="F-box-like_dom_sf"/>
</dbReference>
<evidence type="ECO:0000259" key="1">
    <source>
        <dbReference type="PROSITE" id="PS50181"/>
    </source>
</evidence>
<name>A0A2G8SHC9_9APHY</name>
<dbReference type="SUPFAM" id="SSF81383">
    <property type="entry name" value="F-box domain"/>
    <property type="match status" value="1"/>
</dbReference>
<dbReference type="OrthoDB" id="2755313at2759"/>
<dbReference type="SUPFAM" id="SSF52047">
    <property type="entry name" value="RNI-like"/>
    <property type="match status" value="1"/>
</dbReference>
<keyword evidence="3" id="KW-1185">Reference proteome</keyword>